<dbReference type="AlphaFoldDB" id="A0A0E9PZ64"/>
<dbReference type="EMBL" id="GBXM01098813">
    <property type="protein sequence ID" value="JAH09764.1"/>
    <property type="molecule type" value="Transcribed_RNA"/>
</dbReference>
<reference evidence="1" key="2">
    <citation type="journal article" date="2015" name="Fish Shellfish Immunol.">
        <title>Early steps in the European eel (Anguilla anguilla)-Vibrio vulnificus interaction in the gills: Role of the RtxA13 toxin.</title>
        <authorList>
            <person name="Callol A."/>
            <person name="Pajuelo D."/>
            <person name="Ebbesson L."/>
            <person name="Teles M."/>
            <person name="MacKenzie S."/>
            <person name="Amaro C."/>
        </authorList>
    </citation>
    <scope>NUCLEOTIDE SEQUENCE</scope>
</reference>
<organism evidence="1">
    <name type="scientific">Anguilla anguilla</name>
    <name type="common">European freshwater eel</name>
    <name type="synonym">Muraena anguilla</name>
    <dbReference type="NCBI Taxonomy" id="7936"/>
    <lineage>
        <taxon>Eukaryota</taxon>
        <taxon>Metazoa</taxon>
        <taxon>Chordata</taxon>
        <taxon>Craniata</taxon>
        <taxon>Vertebrata</taxon>
        <taxon>Euteleostomi</taxon>
        <taxon>Actinopterygii</taxon>
        <taxon>Neopterygii</taxon>
        <taxon>Teleostei</taxon>
        <taxon>Anguilliformes</taxon>
        <taxon>Anguillidae</taxon>
        <taxon>Anguilla</taxon>
    </lineage>
</organism>
<accession>A0A0E9PZ64</accession>
<name>A0A0E9PZ64_ANGAN</name>
<sequence>MWIEVMDIEMVCNKKMSEAFEYWLFLLFLILLRPSFGDRTVYYFLFTHLEVFCVDG</sequence>
<protein>
    <submittedName>
        <fullName evidence="1">Uncharacterized protein</fullName>
    </submittedName>
</protein>
<evidence type="ECO:0000313" key="1">
    <source>
        <dbReference type="EMBL" id="JAH09764.1"/>
    </source>
</evidence>
<proteinExistence type="predicted"/>
<reference evidence="1" key="1">
    <citation type="submission" date="2014-11" db="EMBL/GenBank/DDBJ databases">
        <authorList>
            <person name="Amaro Gonzalez C."/>
        </authorList>
    </citation>
    <scope>NUCLEOTIDE SEQUENCE</scope>
</reference>